<dbReference type="eggNOG" id="ENOG5032U47">
    <property type="taxonomic scope" value="Bacteria"/>
</dbReference>
<sequence>MNGVPILLNNKAFTPFHFYSYFLSSVASFYQQFPKEKITFFLIGENEKESFLHSYYFDPITIPLFLSLADQLTKFHNEPISLELYNTHSTNKVLAFLDRSDFFKVSGNFAKPGKNILKFNKEYLGFFNLNEQRPEHKVRFYSLNEVNSSHNMINVSTAEQQRDLLIEYYTYKVKDHFEDILKESHQNNKVVFDYVQILSELITNGVLHSKSDVYALMFTDREKTCFSISDNGIGLFSSLALKEKQIVNDSYKLFDLYNELLNEIPLNVADKIKQSFYAIFEALYYSILKDRKGLFDLMTTVVLDSNGYFRLHNNNAQIIISLRMFNEIQSLVNMRNLIYDNHLKYISKLITKDEFMTVFNELTLVVRNEFKKLISNIISNYNQDVKYSSIRLYEVRFKGVHIEVEIPKKY</sequence>
<keyword evidence="2" id="KW-0547">Nucleotide-binding</keyword>
<evidence type="ECO:0000313" key="2">
    <source>
        <dbReference type="EMBL" id="OXA87326.1"/>
    </source>
</evidence>
<comment type="caution">
    <text evidence="1">The sequence shown here is derived from an EMBL/GenBank/DDBJ whole genome shotgun (WGS) entry which is preliminary data.</text>
</comment>
<dbReference type="STRING" id="991.IW20_22270"/>
<reference evidence="1 3" key="1">
    <citation type="submission" date="2014-07" db="EMBL/GenBank/DDBJ databases">
        <title>Genome of Flavobacterium hydatis DSM 2063.</title>
        <authorList>
            <person name="Pipes S.E."/>
            <person name="Stropko S.J."/>
            <person name="Newman J.D."/>
        </authorList>
    </citation>
    <scope>NUCLEOTIDE SEQUENCE [LARGE SCALE GENOMIC DNA]</scope>
    <source>
        <strain evidence="1 3">DSM 2063</strain>
    </source>
</reference>
<dbReference type="RefSeq" id="WP_035627460.1">
    <property type="nucleotide sequence ID" value="NZ_JBEWQG010000050.1"/>
</dbReference>
<dbReference type="AlphaFoldDB" id="A0A085ZZH6"/>
<dbReference type="EMBL" id="MUGY01000040">
    <property type="protein sequence ID" value="OXA87326.1"/>
    <property type="molecule type" value="Genomic_DNA"/>
</dbReference>
<organism evidence="1 3">
    <name type="scientific">Flavobacterium hydatis</name>
    <name type="common">Cytophaga aquatilis</name>
    <dbReference type="NCBI Taxonomy" id="991"/>
    <lineage>
        <taxon>Bacteria</taxon>
        <taxon>Pseudomonadati</taxon>
        <taxon>Bacteroidota</taxon>
        <taxon>Flavobacteriia</taxon>
        <taxon>Flavobacteriales</taxon>
        <taxon>Flavobacteriaceae</taxon>
        <taxon>Flavobacterium</taxon>
    </lineage>
</organism>
<evidence type="ECO:0000313" key="4">
    <source>
        <dbReference type="Proteomes" id="UP000198424"/>
    </source>
</evidence>
<reference evidence="2 4" key="2">
    <citation type="submission" date="2016-11" db="EMBL/GenBank/DDBJ databases">
        <title>Whole genomes of Flavobacteriaceae.</title>
        <authorList>
            <person name="Stine C."/>
            <person name="Li C."/>
            <person name="Tadesse D."/>
        </authorList>
    </citation>
    <scope>NUCLEOTIDE SEQUENCE [LARGE SCALE GENOMIC DNA]</scope>
    <source>
        <strain evidence="2 4">ATCC 29551</strain>
    </source>
</reference>
<dbReference type="EMBL" id="JPRM01000045">
    <property type="protein sequence ID" value="KFF09840.1"/>
    <property type="molecule type" value="Genomic_DNA"/>
</dbReference>
<dbReference type="InterPro" id="IPR036890">
    <property type="entry name" value="HATPase_C_sf"/>
</dbReference>
<dbReference type="SUPFAM" id="SSF55874">
    <property type="entry name" value="ATPase domain of HSP90 chaperone/DNA topoisomerase II/histidine kinase"/>
    <property type="match status" value="1"/>
</dbReference>
<proteinExistence type="predicted"/>
<dbReference type="GO" id="GO:0005524">
    <property type="term" value="F:ATP binding"/>
    <property type="evidence" value="ECO:0007669"/>
    <property type="project" value="UniProtKB-KW"/>
</dbReference>
<dbReference type="Proteomes" id="UP000198424">
    <property type="component" value="Unassembled WGS sequence"/>
</dbReference>
<protein>
    <submittedName>
        <fullName evidence="2">ATP-binding protein</fullName>
    </submittedName>
</protein>
<name>A0A085ZZH6_FLAHY</name>
<evidence type="ECO:0000313" key="1">
    <source>
        <dbReference type="EMBL" id="KFF09840.1"/>
    </source>
</evidence>
<accession>A0A085ZZH6</accession>
<keyword evidence="2" id="KW-0067">ATP-binding</keyword>
<dbReference type="OrthoDB" id="1223530at2"/>
<dbReference type="Proteomes" id="UP000028712">
    <property type="component" value="Unassembled WGS sequence"/>
</dbReference>
<evidence type="ECO:0000313" key="3">
    <source>
        <dbReference type="Proteomes" id="UP000028712"/>
    </source>
</evidence>
<keyword evidence="4" id="KW-1185">Reference proteome</keyword>
<gene>
    <name evidence="2" type="ORF">B0A62_22860</name>
    <name evidence="1" type="ORF">IW20_22270</name>
</gene>